<keyword evidence="5 7" id="KW-0326">Glycosidase</keyword>
<keyword evidence="6" id="KW-0624">Polysaccharide degradation</keyword>
<evidence type="ECO:0000256" key="8">
    <source>
        <dbReference type="SAM" id="MobiDB-lite"/>
    </source>
</evidence>
<evidence type="ECO:0000256" key="5">
    <source>
        <dbReference type="ARBA" id="ARBA00023295"/>
    </source>
</evidence>
<dbReference type="PANTHER" id="PTHR35923:SF2">
    <property type="entry name" value="ENDOGLUCANASE"/>
    <property type="match status" value="1"/>
</dbReference>
<gene>
    <name evidence="11" type="ORF">Ae201684_005988</name>
</gene>
<dbReference type="EMBL" id="VJMJ01000079">
    <property type="protein sequence ID" value="KAF0737992.1"/>
    <property type="molecule type" value="Genomic_DNA"/>
</dbReference>
<evidence type="ECO:0000256" key="1">
    <source>
        <dbReference type="ARBA" id="ARBA00005641"/>
    </source>
</evidence>
<sequence length="545" mass="59196">MRKSEDIQATSETAPVIGSDGKSIRRKQKFGGRRSVWPGALALIIGITAATGALVYWGIFEHKAMLGRQPNDANLAQIYGSGHTITDGTATNTTDESIEVTNPTEYKDMMCSQINYLSKGNKIYTVSKGKETPFVIKGVNWLGMEGWDHCITGLWDGARDGNSFYRVAQFLSAQGFNTVRFPLDVWTLANNTKIKTNFNTNSQRALASVKTYIDLITRLTEGFGQFKISVVLDFNTRSMWSDLNSTDHSVLNFDQRPSSEGTTGNGWYDSYVSEAEYTAAVKNLAAALCDAKHWNVMGIDIKDAPQGDAGQWDGDEKTSWQTFASKIGALVVKSCPNWLVFAQGLTGSTRFGSGDNVKTIPNWPGSSLSSALTLAINVGVANKLVYAPSFYTPSTYPAPYFFKSSTGGSLLTKWTDLTQDDMTSSVKDAMTNIFGDLLNKQDAAVVLSSFGGLYGTLDTSTAKTSTMAVKAIVAQMTTGQKTLAGGFWWSLNPDNNWPHPAPDSSDAVQAGLLDSTWREPNKDILAATKLMDSIPGLGFLPCDPR</sequence>
<feature type="transmembrane region" description="Helical" evidence="9">
    <location>
        <begin position="35"/>
        <end position="59"/>
    </location>
</feature>
<organism evidence="11 12">
    <name type="scientific">Aphanomyces euteiches</name>
    <dbReference type="NCBI Taxonomy" id="100861"/>
    <lineage>
        <taxon>Eukaryota</taxon>
        <taxon>Sar</taxon>
        <taxon>Stramenopiles</taxon>
        <taxon>Oomycota</taxon>
        <taxon>Saprolegniomycetes</taxon>
        <taxon>Saprolegniales</taxon>
        <taxon>Verrucalvaceae</taxon>
        <taxon>Aphanomyces</taxon>
    </lineage>
</organism>
<evidence type="ECO:0000313" key="12">
    <source>
        <dbReference type="Proteomes" id="UP000481153"/>
    </source>
</evidence>
<dbReference type="GO" id="GO:0030245">
    <property type="term" value="P:cellulose catabolic process"/>
    <property type="evidence" value="ECO:0007669"/>
    <property type="project" value="UniProtKB-KW"/>
</dbReference>
<evidence type="ECO:0000256" key="4">
    <source>
        <dbReference type="ARBA" id="ARBA00023277"/>
    </source>
</evidence>
<proteinExistence type="inferred from homology"/>
<name>A0A6G0XD05_9STRA</name>
<feature type="domain" description="Glycoside hydrolase family 5" evidence="10">
    <location>
        <begin position="139"/>
        <end position="494"/>
    </location>
</feature>
<evidence type="ECO:0000256" key="6">
    <source>
        <dbReference type="ARBA" id="ARBA00023326"/>
    </source>
</evidence>
<dbReference type="PANTHER" id="PTHR35923">
    <property type="entry name" value="MAJOR EXTRACELLULAR ENDOGLUCANASE"/>
    <property type="match status" value="1"/>
</dbReference>
<keyword evidence="9" id="KW-0472">Membrane</keyword>
<dbReference type="VEuPathDB" id="FungiDB:AeMF1_020493"/>
<keyword evidence="4" id="KW-0119">Carbohydrate metabolism</keyword>
<evidence type="ECO:0000256" key="2">
    <source>
        <dbReference type="ARBA" id="ARBA00022801"/>
    </source>
</evidence>
<dbReference type="SUPFAM" id="SSF51445">
    <property type="entry name" value="(Trans)glycosidases"/>
    <property type="match status" value="1"/>
</dbReference>
<protein>
    <recommendedName>
        <fullName evidence="10">Glycoside hydrolase family 5 domain-containing protein</fullName>
    </recommendedName>
</protein>
<evidence type="ECO:0000259" key="10">
    <source>
        <dbReference type="Pfam" id="PF00150"/>
    </source>
</evidence>
<keyword evidence="12" id="KW-1185">Reference proteome</keyword>
<dbReference type="InterPro" id="IPR017853">
    <property type="entry name" value="GH"/>
</dbReference>
<dbReference type="Pfam" id="PF00150">
    <property type="entry name" value="Cellulase"/>
    <property type="match status" value="1"/>
</dbReference>
<dbReference type="Gene3D" id="3.20.20.80">
    <property type="entry name" value="Glycosidases"/>
    <property type="match status" value="1"/>
</dbReference>
<evidence type="ECO:0000256" key="9">
    <source>
        <dbReference type="SAM" id="Phobius"/>
    </source>
</evidence>
<feature type="region of interest" description="Disordered" evidence="8">
    <location>
        <begin position="1"/>
        <end position="25"/>
    </location>
</feature>
<keyword evidence="3" id="KW-0136">Cellulose degradation</keyword>
<evidence type="ECO:0000256" key="7">
    <source>
        <dbReference type="RuleBase" id="RU361153"/>
    </source>
</evidence>
<keyword evidence="9" id="KW-0812">Transmembrane</keyword>
<dbReference type="GO" id="GO:0004553">
    <property type="term" value="F:hydrolase activity, hydrolyzing O-glycosyl compounds"/>
    <property type="evidence" value="ECO:0007669"/>
    <property type="project" value="InterPro"/>
</dbReference>
<accession>A0A6G0XD05</accession>
<keyword evidence="2 7" id="KW-0378">Hydrolase</keyword>
<dbReference type="AlphaFoldDB" id="A0A6G0XD05"/>
<dbReference type="Proteomes" id="UP000481153">
    <property type="component" value="Unassembled WGS sequence"/>
</dbReference>
<evidence type="ECO:0000256" key="3">
    <source>
        <dbReference type="ARBA" id="ARBA00023001"/>
    </source>
</evidence>
<dbReference type="InterPro" id="IPR001547">
    <property type="entry name" value="Glyco_hydro_5"/>
</dbReference>
<comment type="caution">
    <text evidence="11">The sequence shown here is derived from an EMBL/GenBank/DDBJ whole genome shotgun (WGS) entry which is preliminary data.</text>
</comment>
<evidence type="ECO:0000313" key="11">
    <source>
        <dbReference type="EMBL" id="KAF0737992.1"/>
    </source>
</evidence>
<comment type="similarity">
    <text evidence="1 7">Belongs to the glycosyl hydrolase 5 (cellulase A) family.</text>
</comment>
<reference evidence="11 12" key="1">
    <citation type="submission" date="2019-07" db="EMBL/GenBank/DDBJ databases">
        <title>Genomics analysis of Aphanomyces spp. identifies a new class of oomycete effector associated with host adaptation.</title>
        <authorList>
            <person name="Gaulin E."/>
        </authorList>
    </citation>
    <scope>NUCLEOTIDE SEQUENCE [LARGE SCALE GENOMIC DNA]</scope>
    <source>
        <strain evidence="11 12">ATCC 201684</strain>
    </source>
</reference>
<keyword evidence="9" id="KW-1133">Transmembrane helix</keyword>